<feature type="transmembrane region" description="Helical" evidence="6">
    <location>
        <begin position="342"/>
        <end position="360"/>
    </location>
</feature>
<dbReference type="InterPro" id="IPR050833">
    <property type="entry name" value="Poly_Biosynth_Transport"/>
</dbReference>
<evidence type="ECO:0000256" key="6">
    <source>
        <dbReference type="SAM" id="Phobius"/>
    </source>
</evidence>
<dbReference type="EMBL" id="DUFG01000021">
    <property type="protein sequence ID" value="HIH08623.1"/>
    <property type="molecule type" value="Genomic_DNA"/>
</dbReference>
<dbReference type="GO" id="GO:0005886">
    <property type="term" value="C:plasma membrane"/>
    <property type="evidence" value="ECO:0007669"/>
    <property type="project" value="UniProtKB-SubCell"/>
</dbReference>
<dbReference type="PANTHER" id="PTHR30250:SF26">
    <property type="entry name" value="PSMA PROTEIN"/>
    <property type="match status" value="1"/>
</dbReference>
<comment type="subcellular location">
    <subcellularLocation>
        <location evidence="1">Cell membrane</location>
        <topology evidence="1">Multi-pass membrane protein</topology>
    </subcellularLocation>
</comment>
<dbReference type="EMBL" id="JAGVWF010000009">
    <property type="protein sequence ID" value="MBS3058950.1"/>
    <property type="molecule type" value="Genomic_DNA"/>
</dbReference>
<dbReference type="Proteomes" id="UP000683213">
    <property type="component" value="Unassembled WGS sequence"/>
</dbReference>
<reference evidence="8" key="2">
    <citation type="submission" date="2021-03" db="EMBL/GenBank/DDBJ databases">
        <authorList>
            <person name="Jaffe A."/>
        </authorList>
    </citation>
    <scope>NUCLEOTIDE SEQUENCE</scope>
    <source>
        <strain evidence="8">RIFCSPHIGHO2_01_FULL_GW2011_AR10_43_9</strain>
    </source>
</reference>
<keyword evidence="5 6" id="KW-0472">Membrane</keyword>
<reference evidence="8" key="3">
    <citation type="submission" date="2021-05" db="EMBL/GenBank/DDBJ databases">
        <title>Protein family content uncovers lineage relationships and bacterial pathway maintenance mechanisms in DPANN archaea.</title>
        <authorList>
            <person name="Castelle C.J."/>
            <person name="Meheust R."/>
            <person name="Jaffe A.L."/>
            <person name="Seitz K."/>
            <person name="Gong X."/>
            <person name="Baker B.J."/>
            <person name="Banfield J.F."/>
        </authorList>
    </citation>
    <scope>NUCLEOTIDE SEQUENCE</scope>
    <source>
        <strain evidence="8">RIFCSPHIGHO2_01_FULL_GW2011_AR10_43_9</strain>
    </source>
</reference>
<feature type="transmembrane region" description="Helical" evidence="6">
    <location>
        <begin position="250"/>
        <end position="272"/>
    </location>
</feature>
<keyword evidence="3 6" id="KW-0812">Transmembrane</keyword>
<comment type="caution">
    <text evidence="7">The sequence shown here is derived from an EMBL/GenBank/DDBJ whole genome shotgun (WGS) entry which is preliminary data.</text>
</comment>
<feature type="transmembrane region" description="Helical" evidence="6">
    <location>
        <begin position="90"/>
        <end position="115"/>
    </location>
</feature>
<feature type="transmembrane region" description="Helical" evidence="6">
    <location>
        <begin position="440"/>
        <end position="459"/>
    </location>
</feature>
<protein>
    <submittedName>
        <fullName evidence="7">Oligosaccharide flippase family protein</fullName>
    </submittedName>
</protein>
<evidence type="ECO:0000313" key="8">
    <source>
        <dbReference type="EMBL" id="MBS3058950.1"/>
    </source>
</evidence>
<evidence type="ECO:0000313" key="9">
    <source>
        <dbReference type="Proteomes" id="UP000577419"/>
    </source>
</evidence>
<feature type="transmembrane region" description="Helical" evidence="6">
    <location>
        <begin position="40"/>
        <end position="69"/>
    </location>
</feature>
<evidence type="ECO:0000313" key="7">
    <source>
        <dbReference type="EMBL" id="HIH08623.1"/>
    </source>
</evidence>
<proteinExistence type="predicted"/>
<feature type="transmembrane region" description="Helical" evidence="6">
    <location>
        <begin position="127"/>
        <end position="145"/>
    </location>
</feature>
<feature type="transmembrane region" description="Helical" evidence="6">
    <location>
        <begin position="12"/>
        <end position="34"/>
    </location>
</feature>
<sequence length="504" mass="56431">MASLKRLIFRNTLFNSFSFIWSILLNILLLPFMIEHIGIVGFGVYVLVISITGYFALLDLGIGVSLVKLIAEHNAKKQFEKMNEIISTAFFTYAIIGLIVAAGLFSIATLFLGVFNMPQEFYSQAQTILYIVGITSIFSFPLLALNGVLSGLQRYDLTALIGFITATLSAIVTVAVLLAGFGIVELVLFISITQMLCSLLNLFFAKKLFPFLRISPALVSKKPLKTIFSFSLLMFLLSLTGMITFETDRIVIGIFLTVGLITFYEVNLKLNLITRRVFHMLRAAIIPTASDLNAKGDFKGIQRLYLDSSKYLNFLFFPFVLILMVLAKPIIAYWVGAEFAEYYLVAEILLTAWFFVSDMSDPILTGIGKIHFMLFFALLHSISNLILSIWLVGPFGLIGVALGTALPAVVFGPTIFLPYVLKTLKISFREFFREIYVRQIIFSGLMATILLLAVQIHYPQNIIETGIYGAAAFAFYFWVILSVGLRKDEREFILSLLAFKQAKI</sequence>
<evidence type="ECO:0000256" key="1">
    <source>
        <dbReference type="ARBA" id="ARBA00004651"/>
    </source>
</evidence>
<feature type="transmembrane region" description="Helical" evidence="6">
    <location>
        <begin position="186"/>
        <end position="205"/>
    </location>
</feature>
<dbReference type="PANTHER" id="PTHR30250">
    <property type="entry name" value="PST FAMILY PREDICTED COLANIC ACID TRANSPORTER"/>
    <property type="match status" value="1"/>
</dbReference>
<feature type="transmembrane region" description="Helical" evidence="6">
    <location>
        <begin position="311"/>
        <end position="336"/>
    </location>
</feature>
<gene>
    <name evidence="7" type="ORF">HA237_04605</name>
    <name evidence="8" type="ORF">J4224_00815</name>
</gene>
<evidence type="ECO:0000256" key="2">
    <source>
        <dbReference type="ARBA" id="ARBA00022475"/>
    </source>
</evidence>
<feature type="transmembrane region" description="Helical" evidence="6">
    <location>
        <begin position="226"/>
        <end position="244"/>
    </location>
</feature>
<organism evidence="7 9">
    <name type="scientific">Candidatus Iainarchaeum sp</name>
    <dbReference type="NCBI Taxonomy" id="3101447"/>
    <lineage>
        <taxon>Archaea</taxon>
        <taxon>Candidatus Iainarchaeota</taxon>
        <taxon>Candidatus Iainarchaeia</taxon>
        <taxon>Candidatus Iainarchaeales</taxon>
        <taxon>Candidatus Iainarchaeaceae</taxon>
        <taxon>Candidatus Iainarchaeum</taxon>
    </lineage>
</organism>
<evidence type="ECO:0000256" key="5">
    <source>
        <dbReference type="ARBA" id="ARBA00023136"/>
    </source>
</evidence>
<dbReference type="Proteomes" id="UP000577419">
    <property type="component" value="Unassembled WGS sequence"/>
</dbReference>
<name>A0A7J4ISX8_9ARCH</name>
<feature type="transmembrane region" description="Helical" evidence="6">
    <location>
        <begin position="398"/>
        <end position="420"/>
    </location>
</feature>
<reference evidence="7" key="1">
    <citation type="journal article" date="2020" name="bioRxiv">
        <title>A rank-normalized archaeal taxonomy based on genome phylogeny resolves widespread incomplete and uneven classifications.</title>
        <authorList>
            <person name="Rinke C."/>
            <person name="Chuvochina M."/>
            <person name="Mussig A.J."/>
            <person name="Chaumeil P.-A."/>
            <person name="Waite D.W."/>
            <person name="Whitman W.B."/>
            <person name="Parks D.H."/>
            <person name="Hugenholtz P."/>
        </authorList>
    </citation>
    <scope>NUCLEOTIDE SEQUENCE</scope>
    <source>
        <strain evidence="7">UBA10011</strain>
    </source>
</reference>
<dbReference type="Pfam" id="PF13440">
    <property type="entry name" value="Polysacc_synt_3"/>
    <property type="match status" value="1"/>
</dbReference>
<feature type="transmembrane region" description="Helical" evidence="6">
    <location>
        <begin position="372"/>
        <end position="392"/>
    </location>
</feature>
<dbReference type="AlphaFoldDB" id="A0A7J4ISX8"/>
<keyword evidence="2" id="KW-1003">Cell membrane</keyword>
<feature type="transmembrane region" description="Helical" evidence="6">
    <location>
        <begin position="157"/>
        <end position="180"/>
    </location>
</feature>
<evidence type="ECO:0000256" key="4">
    <source>
        <dbReference type="ARBA" id="ARBA00022989"/>
    </source>
</evidence>
<feature type="transmembrane region" description="Helical" evidence="6">
    <location>
        <begin position="465"/>
        <end position="485"/>
    </location>
</feature>
<accession>A0A7J4ISX8</accession>
<keyword evidence="4 6" id="KW-1133">Transmembrane helix</keyword>
<evidence type="ECO:0000256" key="3">
    <source>
        <dbReference type="ARBA" id="ARBA00022692"/>
    </source>
</evidence>